<accession>E8JZH9</accession>
<dbReference type="EMBL" id="AEVD01000005">
    <property type="protein sequence ID" value="EFX36998.1"/>
    <property type="molecule type" value="Genomic_DNA"/>
</dbReference>
<evidence type="ECO:0000313" key="1">
    <source>
        <dbReference type="EMBL" id="EFX36998.1"/>
    </source>
</evidence>
<dbReference type="HOGENOM" id="CLU_3258481_0_0_9"/>
<protein>
    <submittedName>
        <fullName evidence="1">Uncharacterized protein</fullName>
    </submittedName>
</protein>
<name>E8JZH9_9STRE</name>
<reference evidence="1 2" key="1">
    <citation type="submission" date="2010-12" db="EMBL/GenBank/DDBJ databases">
        <authorList>
            <person name="Muzny D."/>
            <person name="Qin X."/>
            <person name="Deng J."/>
            <person name="Jiang H."/>
            <person name="Liu Y."/>
            <person name="Qu J."/>
            <person name="Song X.-Z."/>
            <person name="Zhang L."/>
            <person name="Thornton R."/>
            <person name="Coyle M."/>
            <person name="Francisco L."/>
            <person name="Jackson L."/>
            <person name="Javaid M."/>
            <person name="Korchina V."/>
            <person name="Kovar C."/>
            <person name="Mata R."/>
            <person name="Mathew T."/>
            <person name="Ngo R."/>
            <person name="Nguyen L."/>
            <person name="Nguyen N."/>
            <person name="Okwuonu G."/>
            <person name="Ongeri F."/>
            <person name="Pham C."/>
            <person name="Simmons D."/>
            <person name="Wilczek-Boney K."/>
            <person name="Hale W."/>
            <person name="Jakkamsetti A."/>
            <person name="Pham P."/>
            <person name="Ruth R."/>
            <person name="San Lucas F."/>
            <person name="Warren J."/>
            <person name="Zhang J."/>
            <person name="Zhao Z."/>
            <person name="Zhou C."/>
            <person name="Zhu D."/>
            <person name="Lee S."/>
            <person name="Bess C."/>
            <person name="Blankenburg K."/>
            <person name="Forbes L."/>
            <person name="Fu Q."/>
            <person name="Gubbala S."/>
            <person name="Hirani K."/>
            <person name="Jayaseelan J.C."/>
            <person name="Lara F."/>
            <person name="Munidasa M."/>
            <person name="Palculict T."/>
            <person name="Patil S."/>
            <person name="Pu L.-L."/>
            <person name="Saada N."/>
            <person name="Tang L."/>
            <person name="Weissenberger G."/>
            <person name="Zhu Y."/>
            <person name="Hemphill L."/>
            <person name="Shang Y."/>
            <person name="Youmans B."/>
            <person name="Ayvaz T."/>
            <person name="Ross M."/>
            <person name="Santibanez J."/>
            <person name="Aqrawi P."/>
            <person name="Gross S."/>
            <person name="Joshi V."/>
            <person name="Fowler G."/>
            <person name="Nazareth L."/>
            <person name="Reid J."/>
            <person name="Worley K."/>
            <person name="Petrosino J."/>
            <person name="Highlander S."/>
            <person name="Gibbs R."/>
        </authorList>
    </citation>
    <scope>NUCLEOTIDE SEQUENCE [LARGE SCALE GENOMIC DNA]</scope>
    <source>
        <strain evidence="1 2">ATCC 700779</strain>
    </source>
</reference>
<dbReference type="Proteomes" id="UP000002815">
    <property type="component" value="Unassembled WGS sequence"/>
</dbReference>
<keyword evidence="2" id="KW-1185">Reference proteome</keyword>
<gene>
    <name evidence="1" type="ORF">HMPREF9423_0642</name>
</gene>
<evidence type="ECO:0000313" key="2">
    <source>
        <dbReference type="Proteomes" id="UP000002815"/>
    </source>
</evidence>
<comment type="caution">
    <text evidence="1">The sequence shown here is derived from an EMBL/GenBank/DDBJ whole genome shotgun (WGS) entry which is preliminary data.</text>
</comment>
<organism evidence="1 2">
    <name type="scientific">Streptococcus infantis ATCC 700779</name>
    <dbReference type="NCBI Taxonomy" id="889204"/>
    <lineage>
        <taxon>Bacteria</taxon>
        <taxon>Bacillati</taxon>
        <taxon>Bacillota</taxon>
        <taxon>Bacilli</taxon>
        <taxon>Lactobacillales</taxon>
        <taxon>Streptococcaceae</taxon>
        <taxon>Streptococcus</taxon>
    </lineage>
</organism>
<proteinExistence type="predicted"/>
<dbReference type="AlphaFoldDB" id="E8JZH9"/>
<sequence>MKLPISIFIRQFCVVGFRLAILNLDDLSIEYIGGASSGMTKL</sequence>